<feature type="transmembrane region" description="Helical" evidence="8">
    <location>
        <begin position="221"/>
        <end position="239"/>
    </location>
</feature>
<evidence type="ECO:0000256" key="3">
    <source>
        <dbReference type="ARBA" id="ARBA00022448"/>
    </source>
</evidence>
<comment type="caution">
    <text evidence="9">The sequence shown here is derived from an EMBL/GenBank/DDBJ whole genome shotgun (WGS) entry which is preliminary data.</text>
</comment>
<keyword evidence="4 8" id="KW-1003">Cell membrane</keyword>
<comment type="similarity">
    <text evidence="2 8">Belongs to the 4-toluene sulfonate uptake permease (TSUP) (TC 2.A.102) family.</text>
</comment>
<feature type="transmembrane region" description="Helical" evidence="8">
    <location>
        <begin position="97"/>
        <end position="114"/>
    </location>
</feature>
<comment type="subcellular location">
    <subcellularLocation>
        <location evidence="1 8">Cell membrane</location>
        <topology evidence="1 8">Multi-pass membrane protein</topology>
    </subcellularLocation>
</comment>
<evidence type="ECO:0000256" key="4">
    <source>
        <dbReference type="ARBA" id="ARBA00022475"/>
    </source>
</evidence>
<gene>
    <name evidence="9" type="ORF">GP2143_10532</name>
</gene>
<dbReference type="eggNOG" id="COG0730">
    <property type="taxonomic scope" value="Bacteria"/>
</dbReference>
<evidence type="ECO:0000313" key="9">
    <source>
        <dbReference type="EMBL" id="EAW31027.1"/>
    </source>
</evidence>
<dbReference type="EMBL" id="AAVT01000005">
    <property type="protein sequence ID" value="EAW31027.1"/>
    <property type="molecule type" value="Genomic_DNA"/>
</dbReference>
<dbReference type="Pfam" id="PF01925">
    <property type="entry name" value="TauE"/>
    <property type="match status" value="1"/>
</dbReference>
<feature type="transmembrane region" description="Helical" evidence="8">
    <location>
        <begin position="66"/>
        <end position="85"/>
    </location>
</feature>
<keyword evidence="3" id="KW-0813">Transport</keyword>
<accession>A0YDZ3</accession>
<evidence type="ECO:0000256" key="7">
    <source>
        <dbReference type="ARBA" id="ARBA00023136"/>
    </source>
</evidence>
<dbReference type="InterPro" id="IPR002781">
    <property type="entry name" value="TM_pro_TauE-like"/>
</dbReference>
<protein>
    <recommendedName>
        <fullName evidence="8">Probable membrane transporter protein</fullName>
    </recommendedName>
</protein>
<keyword evidence="6 8" id="KW-1133">Transmembrane helix</keyword>
<evidence type="ECO:0000256" key="2">
    <source>
        <dbReference type="ARBA" id="ARBA00009142"/>
    </source>
</evidence>
<keyword evidence="7 8" id="KW-0472">Membrane</keyword>
<dbReference type="PANTHER" id="PTHR30269:SF0">
    <property type="entry name" value="MEMBRANE TRANSPORTER PROTEIN YFCA-RELATED"/>
    <property type="match status" value="1"/>
</dbReference>
<sequence length="240" mass="25046">MLTAVGFISGFINAVAGGGGLLVLPLMLWLGIPPVTALATGKFQAVFGTMSSSINYFRNGLIDLKSLWPAMLLSMLASACGTLFVLKLGNNVLENMLPYFLIGISLFTWFSPGISDVKTAPSIPNKFFRGSVGALIGFYGGFFGPGVGAIAVLCFSALLGQQLRSATAQSKPVVLIANTVSVLIFLIDGNVLFTIGIAMALAQIAGAYFGSNLAMHRGAAIIRPILVVTTIGIAIKLLID</sequence>
<evidence type="ECO:0000256" key="8">
    <source>
        <dbReference type="RuleBase" id="RU363041"/>
    </source>
</evidence>
<dbReference type="InterPro" id="IPR052017">
    <property type="entry name" value="TSUP"/>
</dbReference>
<evidence type="ECO:0000256" key="6">
    <source>
        <dbReference type="ARBA" id="ARBA00022989"/>
    </source>
</evidence>
<feature type="transmembrane region" description="Helical" evidence="8">
    <location>
        <begin position="7"/>
        <end position="32"/>
    </location>
</feature>
<name>A0YDZ3_9GAMM</name>
<keyword evidence="5 8" id="KW-0812">Transmembrane</keyword>
<feature type="transmembrane region" description="Helical" evidence="8">
    <location>
        <begin position="134"/>
        <end position="159"/>
    </location>
</feature>
<evidence type="ECO:0000256" key="5">
    <source>
        <dbReference type="ARBA" id="ARBA00022692"/>
    </source>
</evidence>
<keyword evidence="10" id="KW-1185">Reference proteome</keyword>
<evidence type="ECO:0000313" key="10">
    <source>
        <dbReference type="Proteomes" id="UP000004931"/>
    </source>
</evidence>
<dbReference type="STRING" id="247633.GP2143_10532"/>
<dbReference type="PANTHER" id="PTHR30269">
    <property type="entry name" value="TRANSMEMBRANE PROTEIN YFCA"/>
    <property type="match status" value="1"/>
</dbReference>
<dbReference type="AlphaFoldDB" id="A0YDZ3"/>
<proteinExistence type="inferred from homology"/>
<feature type="transmembrane region" description="Helical" evidence="8">
    <location>
        <begin position="180"/>
        <end position="209"/>
    </location>
</feature>
<dbReference type="GO" id="GO:0005886">
    <property type="term" value="C:plasma membrane"/>
    <property type="evidence" value="ECO:0007669"/>
    <property type="project" value="UniProtKB-SubCell"/>
</dbReference>
<evidence type="ECO:0000256" key="1">
    <source>
        <dbReference type="ARBA" id="ARBA00004651"/>
    </source>
</evidence>
<dbReference type="Proteomes" id="UP000004931">
    <property type="component" value="Unassembled WGS sequence"/>
</dbReference>
<reference evidence="9 10" key="1">
    <citation type="journal article" date="2010" name="J. Bacteriol.">
        <title>Genome sequence of the oligotrophic marine Gammaproteobacterium HTCC2143, isolated from the Oregon Coast.</title>
        <authorList>
            <person name="Oh H.M."/>
            <person name="Kang I."/>
            <person name="Ferriera S."/>
            <person name="Giovannoni S.J."/>
            <person name="Cho J.C."/>
        </authorList>
    </citation>
    <scope>NUCLEOTIDE SEQUENCE [LARGE SCALE GENOMIC DNA]</scope>
    <source>
        <strain evidence="9 10">HTCC2143</strain>
    </source>
</reference>
<organism evidence="9 10">
    <name type="scientific">marine gamma proteobacterium HTCC2143</name>
    <dbReference type="NCBI Taxonomy" id="247633"/>
    <lineage>
        <taxon>Bacteria</taxon>
        <taxon>Pseudomonadati</taxon>
        <taxon>Pseudomonadota</taxon>
        <taxon>Gammaproteobacteria</taxon>
        <taxon>Cellvibrionales</taxon>
        <taxon>Spongiibacteraceae</taxon>
        <taxon>BD1-7 clade</taxon>
    </lineage>
</organism>